<dbReference type="RefSeq" id="WP_136495941.1">
    <property type="nucleotide sequence ID" value="NZ_CP046052.1"/>
</dbReference>
<name>A0A6B8KDA2_9HYPH</name>
<proteinExistence type="predicted"/>
<dbReference type="EMBL" id="CP046052">
    <property type="protein sequence ID" value="QGM45667.1"/>
    <property type="molecule type" value="Genomic_DNA"/>
</dbReference>
<organism evidence="1 2">
    <name type="scientific">Methylocystis heyeri</name>
    <dbReference type="NCBI Taxonomy" id="391905"/>
    <lineage>
        <taxon>Bacteria</taxon>
        <taxon>Pseudomonadati</taxon>
        <taxon>Pseudomonadota</taxon>
        <taxon>Alphaproteobacteria</taxon>
        <taxon>Hyphomicrobiales</taxon>
        <taxon>Methylocystaceae</taxon>
        <taxon>Methylocystis</taxon>
    </lineage>
</organism>
<protein>
    <submittedName>
        <fullName evidence="1">Uncharacterized protein</fullName>
    </submittedName>
</protein>
<sequence>MKEQSVVPLSADEEASFAASFAQAERGEFASDEQVRAVWAKHGLRSFDTHTALDGLINNNPVMTGLVPVIYAGKSRKRSI</sequence>
<dbReference type="AlphaFoldDB" id="A0A6B8KDA2"/>
<dbReference type="KEGG" id="mhey:H2LOC_008115"/>
<accession>A0A6B8KDA2</accession>
<reference evidence="1 2" key="1">
    <citation type="submission" date="2019-11" db="EMBL/GenBank/DDBJ databases">
        <title>The genome sequence of Methylocystis heyeri.</title>
        <authorList>
            <person name="Oshkin I.Y."/>
            <person name="Miroshnikov K."/>
            <person name="Dedysh S.N."/>
        </authorList>
    </citation>
    <scope>NUCLEOTIDE SEQUENCE [LARGE SCALE GENOMIC DNA]</scope>
    <source>
        <strain evidence="1 2">H2</strain>
    </source>
</reference>
<evidence type="ECO:0000313" key="2">
    <source>
        <dbReference type="Proteomes" id="UP000309061"/>
    </source>
</evidence>
<gene>
    <name evidence="1" type="ORF">H2LOC_008115</name>
</gene>
<evidence type="ECO:0000313" key="1">
    <source>
        <dbReference type="EMBL" id="QGM45667.1"/>
    </source>
</evidence>
<keyword evidence="2" id="KW-1185">Reference proteome</keyword>
<dbReference type="Proteomes" id="UP000309061">
    <property type="component" value="Chromosome"/>
</dbReference>